<feature type="chain" id="PRO_5037503774" evidence="1">
    <location>
        <begin position="26"/>
        <end position="59"/>
    </location>
</feature>
<protein>
    <submittedName>
        <fullName evidence="3">Uncharacterized protein</fullName>
    </submittedName>
</protein>
<feature type="signal peptide" evidence="1">
    <location>
        <begin position="1"/>
        <end position="25"/>
    </location>
</feature>
<reference evidence="3" key="1">
    <citation type="submission" date="2022-11" db="UniProtKB">
        <authorList>
            <consortium name="WormBaseParasite"/>
        </authorList>
    </citation>
    <scope>IDENTIFICATION</scope>
</reference>
<dbReference type="Proteomes" id="UP000887565">
    <property type="component" value="Unplaced"/>
</dbReference>
<organism evidence="2 3">
    <name type="scientific">Romanomermis culicivorax</name>
    <name type="common">Nematode worm</name>
    <dbReference type="NCBI Taxonomy" id="13658"/>
    <lineage>
        <taxon>Eukaryota</taxon>
        <taxon>Metazoa</taxon>
        <taxon>Ecdysozoa</taxon>
        <taxon>Nematoda</taxon>
        <taxon>Enoplea</taxon>
        <taxon>Dorylaimia</taxon>
        <taxon>Mermithida</taxon>
        <taxon>Mermithoidea</taxon>
        <taxon>Mermithidae</taxon>
        <taxon>Romanomermis</taxon>
    </lineage>
</organism>
<accession>A0A915HUA9</accession>
<proteinExistence type="predicted"/>
<keyword evidence="2" id="KW-1185">Reference proteome</keyword>
<evidence type="ECO:0000313" key="2">
    <source>
        <dbReference type="Proteomes" id="UP000887565"/>
    </source>
</evidence>
<evidence type="ECO:0000256" key="1">
    <source>
        <dbReference type="SAM" id="SignalP"/>
    </source>
</evidence>
<evidence type="ECO:0000313" key="3">
    <source>
        <dbReference type="WBParaSite" id="nRc.2.0.1.t05131-RA"/>
    </source>
</evidence>
<dbReference type="WBParaSite" id="nRc.2.0.1.t05131-RA">
    <property type="protein sequence ID" value="nRc.2.0.1.t05131-RA"/>
    <property type="gene ID" value="nRc.2.0.1.g05131"/>
</dbReference>
<dbReference type="AlphaFoldDB" id="A0A915HUA9"/>
<keyword evidence="1" id="KW-0732">Signal</keyword>
<sequence length="59" mass="6898">MENLILDRNWFKFSLILRLIVAASSDHTILPRVAIDSCARWLYMKAHAINELEKDIQTI</sequence>
<name>A0A915HUA9_ROMCU</name>